<feature type="transmembrane region" description="Helical" evidence="1">
    <location>
        <begin position="6"/>
        <end position="25"/>
    </location>
</feature>
<evidence type="ECO:0000256" key="1">
    <source>
        <dbReference type="SAM" id="Phobius"/>
    </source>
</evidence>
<proteinExistence type="predicted"/>
<sequence length="101" mass="11506">MYSELQFLLNSLTVIGALVFLYYLINRYGFKFPYNKGGRNLELLEKLPLSGDSGLIVFRAGKRQYLGFYSRGDFKILKEIKDDEDSSTTGFSANDGSRRNS</sequence>
<keyword evidence="1" id="KW-0472">Membrane</keyword>
<gene>
    <name evidence="2" type="ORF">C7457_0121</name>
</gene>
<dbReference type="AlphaFoldDB" id="A0A420W7G4"/>
<name>A0A420W7G4_9BACT</name>
<dbReference type="Proteomes" id="UP000280881">
    <property type="component" value="Unassembled WGS sequence"/>
</dbReference>
<dbReference type="EMBL" id="RBIE01000001">
    <property type="protein sequence ID" value="RKQ63257.1"/>
    <property type="molecule type" value="Genomic_DNA"/>
</dbReference>
<keyword evidence="1" id="KW-1133">Transmembrane helix</keyword>
<comment type="caution">
    <text evidence="2">The sequence shown here is derived from an EMBL/GenBank/DDBJ whole genome shotgun (WGS) entry which is preliminary data.</text>
</comment>
<evidence type="ECO:0008006" key="4">
    <source>
        <dbReference type="Google" id="ProtNLM"/>
    </source>
</evidence>
<evidence type="ECO:0000313" key="2">
    <source>
        <dbReference type="EMBL" id="RKQ63257.1"/>
    </source>
</evidence>
<accession>A0A420W7G4</accession>
<keyword evidence="3" id="KW-1185">Reference proteome</keyword>
<reference evidence="2 3" key="1">
    <citation type="submission" date="2018-10" db="EMBL/GenBank/DDBJ databases">
        <title>Genomic Encyclopedia of Type Strains, Phase IV (KMG-IV): sequencing the most valuable type-strain genomes for metagenomic binning, comparative biology and taxonomic classification.</title>
        <authorList>
            <person name="Goeker M."/>
        </authorList>
    </citation>
    <scope>NUCLEOTIDE SEQUENCE [LARGE SCALE GENOMIC DNA]</scope>
    <source>
        <strain evidence="2 3">DSM 15521</strain>
    </source>
</reference>
<organism evidence="2 3">
    <name type="scientific">Thermovibrio guaymasensis</name>
    <dbReference type="NCBI Taxonomy" id="240167"/>
    <lineage>
        <taxon>Bacteria</taxon>
        <taxon>Pseudomonadati</taxon>
        <taxon>Aquificota</taxon>
        <taxon>Aquificia</taxon>
        <taxon>Desulfurobacteriales</taxon>
        <taxon>Desulfurobacteriaceae</taxon>
        <taxon>Thermovibrio</taxon>
    </lineage>
</organism>
<keyword evidence="1" id="KW-0812">Transmembrane</keyword>
<evidence type="ECO:0000313" key="3">
    <source>
        <dbReference type="Proteomes" id="UP000280881"/>
    </source>
</evidence>
<protein>
    <recommendedName>
        <fullName evidence="4">Flagellar protein FliO/FliZ</fullName>
    </recommendedName>
</protein>